<evidence type="ECO:0000313" key="1">
    <source>
        <dbReference type="EMBL" id="CDO89365.1"/>
    </source>
</evidence>
<dbReference type="eggNOG" id="ENOG5031EAV">
    <property type="taxonomic scope" value="Bacteria"/>
</dbReference>
<dbReference type="STRING" id="47839.BN973_03741"/>
<dbReference type="HOGENOM" id="CLU_100952_0_0_11"/>
<dbReference type="AlphaFoldDB" id="A0A024JZX6"/>
<sequence>MRVRLPIVPYRRLGRVAAIGSPANDTKHQCVNGVGNRHPVTSQTVLTGWKVAPDPRGAELPKRGVLALGCIATVLMGIVGCTTVTNGTATPDTKVAPAYRQSVSSSVSASIATSSVRESQRQQSLTTKAVRGSCDSLATTSKEAIDKVNAYVGAFNGGRGTGPFEGPAIDALNNSASTVSNNFNDALSSQLKDAFNAYIDAARGVANAIGTHAGTGEFNRRVDQLNDTKTKALKLCLASF</sequence>
<accession>A0A024JZX6</accession>
<dbReference type="Proteomes" id="UP000028880">
    <property type="component" value="Unassembled WGS sequence"/>
</dbReference>
<reference evidence="1" key="2">
    <citation type="submission" date="2014-04" db="EMBL/GenBank/DDBJ databases">
        <authorList>
            <person name="Urmite Genomes U."/>
        </authorList>
    </citation>
    <scope>NUCLEOTIDE SEQUENCE</scope>
    <source>
        <strain evidence="1">DSM 44626</strain>
    </source>
</reference>
<name>A0A024JZX6_9MYCO</name>
<reference evidence="1" key="1">
    <citation type="journal article" date="2014" name="Genome Announc.">
        <title>Draft Genome Sequence of Mycobacterium triplex DSM 44626.</title>
        <authorList>
            <person name="Sassi M."/>
            <person name="Croce O."/>
            <person name="Robert C."/>
            <person name="Raoult D."/>
            <person name="Drancourt M."/>
        </authorList>
    </citation>
    <scope>NUCLEOTIDE SEQUENCE [LARGE SCALE GENOMIC DNA]</scope>
    <source>
        <strain evidence="1">DSM 44626</strain>
    </source>
</reference>
<dbReference type="EMBL" id="HG964446">
    <property type="protein sequence ID" value="CDO89365.1"/>
    <property type="molecule type" value="Genomic_DNA"/>
</dbReference>
<gene>
    <name evidence="1" type="ORF">BN973_03741</name>
</gene>
<organism evidence="1">
    <name type="scientific">Mycobacterium triplex</name>
    <dbReference type="NCBI Taxonomy" id="47839"/>
    <lineage>
        <taxon>Bacteria</taxon>
        <taxon>Bacillati</taxon>
        <taxon>Actinomycetota</taxon>
        <taxon>Actinomycetes</taxon>
        <taxon>Mycobacteriales</taxon>
        <taxon>Mycobacteriaceae</taxon>
        <taxon>Mycobacterium</taxon>
        <taxon>Mycobacterium simiae complex</taxon>
    </lineage>
</organism>
<proteinExistence type="predicted"/>
<protein>
    <submittedName>
        <fullName evidence="1">Uncharacterized protein</fullName>
    </submittedName>
</protein>